<dbReference type="Proteomes" id="UP000290904">
    <property type="component" value="Segment"/>
</dbReference>
<protein>
    <submittedName>
        <fullName evidence="1">Uncharacterized protein</fullName>
    </submittedName>
</protein>
<reference evidence="1 2" key="1">
    <citation type="submission" date="2018-11" db="EMBL/GenBank/DDBJ databases">
        <authorList>
            <person name="Teng T."/>
        </authorList>
    </citation>
    <scope>NUCLEOTIDE SEQUENCE [LARGE SCALE GENOMIC DNA]</scope>
</reference>
<evidence type="ECO:0000313" key="1">
    <source>
        <dbReference type="EMBL" id="QAU05015.1"/>
    </source>
</evidence>
<sequence length="261" mass="28678">MLFAPTPFALGAHFEKLGDRRLGRHHAVADVNEPVVERLLLLALLALRAVVGRPWERLRHIAGRLLVRVLGALPVVDIQPVNHMSQQVVRCDPALFKGMEHSGIRWCSEDECVKVVPAQRAVVELTTGDDEVAANRVLYLPNRRADLVDFPSMRPPSLPHASTKSFHAFSVRLSRMSRALSLQCFSTSAKVRSRSDRCACWRIQPGGGFRRHRFTASVVPLGYAFPYSVSKSSASNTAQNSSAPSSYSSAHSAATLADWSG</sequence>
<evidence type="ECO:0000313" key="2">
    <source>
        <dbReference type="Proteomes" id="UP000290904"/>
    </source>
</evidence>
<organism evidence="1 2">
    <name type="scientific">Mycobacterium phage Henu3</name>
    <dbReference type="NCBI Taxonomy" id="2492961"/>
    <lineage>
        <taxon>Viruses</taxon>
        <taxon>Duplodnaviria</taxon>
        <taxon>Heunggongvirae</taxon>
        <taxon>Uroviricota</taxon>
        <taxon>Caudoviricetes</taxon>
        <taxon>Weiservirinae</taxon>
        <taxon>Fionnbharthvirus</taxon>
        <taxon>Fionnbharthvirus henu3</taxon>
    </lineage>
</organism>
<name>A0A410T879_9CAUD</name>
<gene>
    <name evidence="1" type="ORF">Henu3_gp83</name>
</gene>
<accession>A0A410T879</accession>
<dbReference type="EMBL" id="MK224497">
    <property type="protein sequence ID" value="QAU05015.1"/>
    <property type="molecule type" value="Genomic_DNA"/>
</dbReference>
<keyword evidence="2" id="KW-1185">Reference proteome</keyword>
<proteinExistence type="predicted"/>